<dbReference type="eggNOG" id="COG4959">
    <property type="taxonomic scope" value="Bacteria"/>
</dbReference>
<accession>B4RAB0</accession>
<gene>
    <name evidence="2" type="primary">traF</name>
    <name evidence="2" type="ordered locus">PHZ_c1506</name>
</gene>
<dbReference type="Gene3D" id="2.10.109.10">
    <property type="entry name" value="Umud Fragment, subunit A"/>
    <property type="match status" value="1"/>
</dbReference>
<dbReference type="InterPro" id="IPR019533">
    <property type="entry name" value="Peptidase_S26"/>
</dbReference>
<proteinExistence type="predicted"/>
<dbReference type="OrthoDB" id="5360818at2"/>
<dbReference type="EMBL" id="CP000747">
    <property type="protein sequence ID" value="ACG77917.1"/>
    <property type="molecule type" value="Genomic_DNA"/>
</dbReference>
<dbReference type="KEGG" id="pzu:PHZ_c1506"/>
<dbReference type="MEROPS" id="S26.014"/>
<dbReference type="GO" id="GO:0006465">
    <property type="term" value="P:signal peptide processing"/>
    <property type="evidence" value="ECO:0007669"/>
    <property type="project" value="InterPro"/>
</dbReference>
<evidence type="ECO:0000259" key="1">
    <source>
        <dbReference type="Pfam" id="PF10502"/>
    </source>
</evidence>
<organism evidence="2 3">
    <name type="scientific">Phenylobacterium zucineum (strain HLK1)</name>
    <dbReference type="NCBI Taxonomy" id="450851"/>
    <lineage>
        <taxon>Bacteria</taxon>
        <taxon>Pseudomonadati</taxon>
        <taxon>Pseudomonadota</taxon>
        <taxon>Alphaproteobacteria</taxon>
        <taxon>Caulobacterales</taxon>
        <taxon>Caulobacteraceae</taxon>
        <taxon>Phenylobacterium</taxon>
    </lineage>
</organism>
<dbReference type="SUPFAM" id="SSF51306">
    <property type="entry name" value="LexA/Signal peptidase"/>
    <property type="match status" value="1"/>
</dbReference>
<dbReference type="GO" id="GO:0004252">
    <property type="term" value="F:serine-type endopeptidase activity"/>
    <property type="evidence" value="ECO:0007669"/>
    <property type="project" value="InterPro"/>
</dbReference>
<reference evidence="2 3" key="1">
    <citation type="journal article" date="2008" name="BMC Genomics">
        <title>Complete genome of Phenylobacterium zucineum - a novel facultative intracellular bacterium isolated from human erythroleukemia cell line K562.</title>
        <authorList>
            <person name="Luo Y."/>
            <person name="Xu X."/>
            <person name="Ding Z."/>
            <person name="Liu Z."/>
            <person name="Zhang B."/>
            <person name="Yan Z."/>
            <person name="Sun J."/>
            <person name="Hu S."/>
            <person name="Hu X."/>
        </authorList>
    </citation>
    <scope>NUCLEOTIDE SEQUENCE [LARGE SCALE GENOMIC DNA]</scope>
    <source>
        <strain evidence="2 3">HLK1</strain>
    </source>
</reference>
<dbReference type="HOGENOM" id="CLU_104604_0_0_5"/>
<protein>
    <submittedName>
        <fullName evidence="2">Type IV secretory pathway, protease TraF</fullName>
    </submittedName>
</protein>
<sequence length="173" mass="18665">MDRRSTLAWALLGALALGVPVAASLPSQLVWNATASAPEGLYRLHADRPPAVGDWAAVRAPQPLAGWLERRGYLPDGVLLIKKVAARAPSRVCRQEGAITVDGRLVARAEPRDRAGRPLPVWRGCFVLAEHDLFVLNPAAGSLDSRYFGALSDAAVVGRAEPLWLIQDPRHGR</sequence>
<dbReference type="RefSeq" id="WP_012522060.1">
    <property type="nucleotide sequence ID" value="NC_011144.1"/>
</dbReference>
<dbReference type="STRING" id="450851.PHZ_c1506"/>
<dbReference type="Proteomes" id="UP000001868">
    <property type="component" value="Chromosome"/>
</dbReference>
<dbReference type="AlphaFoldDB" id="B4RAB0"/>
<keyword evidence="2" id="KW-0378">Hydrolase</keyword>
<dbReference type="InterPro" id="IPR036286">
    <property type="entry name" value="LexA/Signal_pep-like_sf"/>
</dbReference>
<name>B4RAB0_PHEZH</name>
<dbReference type="Pfam" id="PF10502">
    <property type="entry name" value="Peptidase_S26"/>
    <property type="match status" value="1"/>
</dbReference>
<keyword evidence="3" id="KW-1185">Reference proteome</keyword>
<keyword evidence="2" id="KW-0645">Protease</keyword>
<evidence type="ECO:0000313" key="3">
    <source>
        <dbReference type="Proteomes" id="UP000001868"/>
    </source>
</evidence>
<feature type="domain" description="Peptidase S26" evidence="1">
    <location>
        <begin position="13"/>
        <end position="164"/>
    </location>
</feature>
<evidence type="ECO:0000313" key="2">
    <source>
        <dbReference type="EMBL" id="ACG77917.1"/>
    </source>
</evidence>